<comment type="caution">
    <text evidence="1">The sequence shown here is derived from an EMBL/GenBank/DDBJ whole genome shotgun (WGS) entry which is preliminary data.</text>
</comment>
<dbReference type="AlphaFoldDB" id="F2BAA6"/>
<protein>
    <submittedName>
        <fullName evidence="1">Uncharacterized protein</fullName>
    </submittedName>
</protein>
<name>F2BAA6_9NEIS</name>
<dbReference type="Proteomes" id="UP000004105">
    <property type="component" value="Unassembled WGS sequence"/>
</dbReference>
<dbReference type="HOGENOM" id="CLU_3027552_0_0_4"/>
<accession>F2BAA6</accession>
<keyword evidence="2" id="KW-1185">Reference proteome</keyword>
<dbReference type="EMBL" id="AFAY01000012">
    <property type="protein sequence ID" value="EGF11566.1"/>
    <property type="molecule type" value="Genomic_DNA"/>
</dbReference>
<sequence>MYAKGRLKSTAGGQLFVRDMAEAGWALFPRYFAGPKPGLRRVILFDCAANRRTPA</sequence>
<proteinExistence type="predicted"/>
<evidence type="ECO:0000313" key="2">
    <source>
        <dbReference type="Proteomes" id="UP000004105"/>
    </source>
</evidence>
<reference evidence="1 2" key="1">
    <citation type="submission" date="2011-02" db="EMBL/GenBank/DDBJ databases">
        <authorList>
            <person name="Muzny D."/>
            <person name="Qin X."/>
            <person name="Deng J."/>
            <person name="Jiang H."/>
            <person name="Liu Y."/>
            <person name="Qu J."/>
            <person name="Song X.-Z."/>
            <person name="Zhang L."/>
            <person name="Thornton R."/>
            <person name="Coyle M."/>
            <person name="Francisco L."/>
            <person name="Jackson L."/>
            <person name="Javaid M."/>
            <person name="Korchina V."/>
            <person name="Kovar C."/>
            <person name="Mata R."/>
            <person name="Mathew T."/>
            <person name="Ngo R."/>
            <person name="Nguyen L."/>
            <person name="Nguyen N."/>
            <person name="Okwuonu G."/>
            <person name="Ongeri F."/>
            <person name="Pham C."/>
            <person name="Simmons D."/>
            <person name="Wilczek-Boney K."/>
            <person name="Hale W."/>
            <person name="Jakkamsetti A."/>
            <person name="Pham P."/>
            <person name="Ruth R."/>
            <person name="San Lucas F."/>
            <person name="Warren J."/>
            <person name="Zhang J."/>
            <person name="Zhao Z."/>
            <person name="Zhou C."/>
            <person name="Zhu D."/>
            <person name="Lee S."/>
            <person name="Bess C."/>
            <person name="Blankenburg K."/>
            <person name="Forbes L."/>
            <person name="Fu Q."/>
            <person name="Gubbala S."/>
            <person name="Hirani K."/>
            <person name="Jayaseelan J.C."/>
            <person name="Lara F."/>
            <person name="Munidasa M."/>
            <person name="Palculict T."/>
            <person name="Patil S."/>
            <person name="Pu L.-L."/>
            <person name="Saada N."/>
            <person name="Tang L."/>
            <person name="Weissenberger G."/>
            <person name="Zhu Y."/>
            <person name="Hemphill L."/>
            <person name="Shang Y."/>
            <person name="Youmans B."/>
            <person name="Ayvaz T."/>
            <person name="Ross M."/>
            <person name="Santibanez J."/>
            <person name="Aqrawi P."/>
            <person name="Gross S."/>
            <person name="Joshi V."/>
            <person name="Fowler G."/>
            <person name="Nazareth L."/>
            <person name="Reid J."/>
            <person name="Worley K."/>
            <person name="Petrosino J."/>
            <person name="Highlander S."/>
            <person name="Gibbs R."/>
        </authorList>
    </citation>
    <scope>NUCLEOTIDE SEQUENCE [LARGE SCALE GENOMIC DNA]</scope>
    <source>
        <strain evidence="1 2">ATCC BAA-1200</strain>
    </source>
</reference>
<gene>
    <name evidence="1" type="ORF">HMPREF9123_0682</name>
</gene>
<organism evidence="1 2">
    <name type="scientific">Neisseria bacilliformis ATCC BAA-1200</name>
    <dbReference type="NCBI Taxonomy" id="888742"/>
    <lineage>
        <taxon>Bacteria</taxon>
        <taxon>Pseudomonadati</taxon>
        <taxon>Pseudomonadota</taxon>
        <taxon>Betaproteobacteria</taxon>
        <taxon>Neisseriales</taxon>
        <taxon>Neisseriaceae</taxon>
        <taxon>Neisseria</taxon>
    </lineage>
</organism>
<evidence type="ECO:0000313" key="1">
    <source>
        <dbReference type="EMBL" id="EGF11566.1"/>
    </source>
</evidence>